<gene>
    <name evidence="3" type="ORF">FOZ60_006173</name>
</gene>
<evidence type="ECO:0008006" key="5">
    <source>
        <dbReference type="Google" id="ProtNLM"/>
    </source>
</evidence>
<dbReference type="Proteomes" id="UP000541610">
    <property type="component" value="Unassembled WGS sequence"/>
</dbReference>
<feature type="transmembrane region" description="Helical" evidence="2">
    <location>
        <begin position="523"/>
        <end position="542"/>
    </location>
</feature>
<organism evidence="3 4">
    <name type="scientific">Perkinsus olseni</name>
    <name type="common">Perkinsus atlanticus</name>
    <dbReference type="NCBI Taxonomy" id="32597"/>
    <lineage>
        <taxon>Eukaryota</taxon>
        <taxon>Sar</taxon>
        <taxon>Alveolata</taxon>
        <taxon>Perkinsozoa</taxon>
        <taxon>Perkinsea</taxon>
        <taxon>Perkinsida</taxon>
        <taxon>Perkinsidae</taxon>
        <taxon>Perkinsus</taxon>
    </lineage>
</organism>
<keyword evidence="2" id="KW-0472">Membrane</keyword>
<evidence type="ECO:0000256" key="2">
    <source>
        <dbReference type="SAM" id="Phobius"/>
    </source>
</evidence>
<evidence type="ECO:0000256" key="1">
    <source>
        <dbReference type="SAM" id="MobiDB-lite"/>
    </source>
</evidence>
<feature type="transmembrane region" description="Helical" evidence="2">
    <location>
        <begin position="466"/>
        <end position="485"/>
    </location>
</feature>
<dbReference type="SUPFAM" id="SSF103481">
    <property type="entry name" value="Multidrug resistance efflux transporter EmrE"/>
    <property type="match status" value="1"/>
</dbReference>
<dbReference type="EMBL" id="JABANP010000250">
    <property type="protein sequence ID" value="KAF4685764.1"/>
    <property type="molecule type" value="Genomic_DNA"/>
</dbReference>
<dbReference type="InterPro" id="IPR037185">
    <property type="entry name" value="EmrE-like"/>
</dbReference>
<keyword evidence="2" id="KW-0812">Transmembrane</keyword>
<sequence>MDANVSLLVGSTEAPTIAQATVKEGSKKDCREGGSSSEDSCSSAECHALSVENGVFDESLWAGTPVGERLSSQQHQGRVALRSGEQCQESSSEDSCSSAEFHALSIENGVVDESLWAGTPAGERLSSQQHQGRVALRSREQCRDCENIDKVKSFESTIDIDKIKSFESTIDIDKIKSFESTIDIDKVKSFESTIDIDKAKSFESTIDIKAKSFESTIEIDQVKSFKSAFQEDGPASNIEVENIETRAGIESVKNRKAGEELHSRLPVQYTANGLPTVAVRLQDQVTSVALLDTGATDVFVSAYIVNSSRWEVVLPTWVLESCAWVKPGASDSGDYLLFSGDETTPHGGGPETSDAAVHSAERSELPKTRRVRPGVVKIPWIDDRRPKQNYDALRARDLKIDRKDLRRWRDTVKAMSTSGPGVLTRGKKRVLEQMEEVSKAPRVCVGLSQLMMKWAFATDPAASGPLTAVISSDILVIGVYCHFVYNEKLTWTQAVAILVVLTGLIIMGASFDSGVGGGKPLGFVYAILGMLSFAASIVCIRSSCIDGIDAWSGFIGRMGVMFFMGLIALGDSGLNGGFIVHDSSLWKDMYVWPIVSGASQAVGVLALNRALIYPSTAVVNVIAASNSIVVLILNWLLLGLVPSYPKIIGMFCVIVGVSLMTMWKPKEESLEPVVDEKVAADTKMPDPLKVRRVTV</sequence>
<dbReference type="OrthoDB" id="2687845at2759"/>
<reference evidence="3 4" key="1">
    <citation type="submission" date="2020-04" db="EMBL/GenBank/DDBJ databases">
        <title>Perkinsus olseni comparative genomics.</title>
        <authorList>
            <person name="Bogema D.R."/>
        </authorList>
    </citation>
    <scope>NUCLEOTIDE SEQUENCE [LARGE SCALE GENOMIC DNA]</scope>
    <source>
        <strain evidence="3">00978-12</strain>
    </source>
</reference>
<feature type="region of interest" description="Disordered" evidence="1">
    <location>
        <begin position="340"/>
        <end position="365"/>
    </location>
</feature>
<evidence type="ECO:0000313" key="3">
    <source>
        <dbReference type="EMBL" id="KAF4685764.1"/>
    </source>
</evidence>
<feature type="transmembrane region" description="Helical" evidence="2">
    <location>
        <begin position="590"/>
        <end position="611"/>
    </location>
</feature>
<comment type="caution">
    <text evidence="3">The sequence shown here is derived from an EMBL/GenBank/DDBJ whole genome shotgun (WGS) entry which is preliminary data.</text>
</comment>
<protein>
    <recommendedName>
        <fullName evidence="5">EamA domain-containing protein</fullName>
    </recommendedName>
</protein>
<proteinExistence type="predicted"/>
<feature type="transmembrane region" description="Helical" evidence="2">
    <location>
        <begin position="554"/>
        <end position="570"/>
    </location>
</feature>
<accession>A0A7J6NPG7</accession>
<feature type="region of interest" description="Disordered" evidence="1">
    <location>
        <begin position="19"/>
        <end position="42"/>
    </location>
</feature>
<feature type="transmembrane region" description="Helical" evidence="2">
    <location>
        <begin position="492"/>
        <end position="511"/>
    </location>
</feature>
<name>A0A7J6NPG7_PEROL</name>
<keyword evidence="2" id="KW-1133">Transmembrane helix</keyword>
<evidence type="ECO:0000313" key="4">
    <source>
        <dbReference type="Proteomes" id="UP000541610"/>
    </source>
</evidence>
<feature type="transmembrane region" description="Helical" evidence="2">
    <location>
        <begin position="618"/>
        <end position="638"/>
    </location>
</feature>
<feature type="compositionally biased region" description="Low complexity" evidence="1">
    <location>
        <begin position="33"/>
        <end position="42"/>
    </location>
</feature>
<dbReference type="AlphaFoldDB" id="A0A7J6NPG7"/>